<reference evidence="1 2" key="1">
    <citation type="journal article" date="2019" name="Emerg. Microbes Infect.">
        <title>Comprehensive subspecies identification of 175 nontuberculous mycobacteria species based on 7547 genomic profiles.</title>
        <authorList>
            <person name="Matsumoto Y."/>
            <person name="Kinjo T."/>
            <person name="Motooka D."/>
            <person name="Nabeya D."/>
            <person name="Jung N."/>
            <person name="Uechi K."/>
            <person name="Horii T."/>
            <person name="Iida T."/>
            <person name="Fujita J."/>
            <person name="Nakamura S."/>
        </authorList>
    </citation>
    <scope>NUCLEOTIDE SEQUENCE [LARGE SCALE GENOMIC DNA]</scope>
    <source>
        <strain evidence="1 2">JCM 30996</strain>
    </source>
</reference>
<sequence length="341" mass="37023">MVAIDNPISEKLTFLWHNHFATSAEKVIIPRLLARQNEKLRSHCLGNFRTLAGAMLSDPAMIVWLDGRENKVGSPNENLSREFMELFALGHGNGYSEADVREGARALTGWALTKDGGAELLRKRHDDATKTVLDTTGEIDAKELCDIVVAEPASARYIAGRLWQQLASDEPPSTSTSERLIEAYGPSYDLKALTNAILTDPTFLGSTGTVVSPPLDWLIGTLRALRVELDKPDQIKQAVTVLESLGQLPFYPPNVGGWPRGRAWLSSSAANVRLQTANKVVQDGDLSVVADSAVADRIDAAGYMIGIGAWSDRTVEALKPLRKHPDALVAAAVNTPEYLTS</sequence>
<comment type="caution">
    <text evidence="1">The sequence shown here is derived from an EMBL/GenBank/DDBJ whole genome shotgun (WGS) entry which is preliminary data.</text>
</comment>
<name>A0A7I9ZLR0_9MYCO</name>
<dbReference type="InterPro" id="IPR014917">
    <property type="entry name" value="DUF1800"/>
</dbReference>
<evidence type="ECO:0000313" key="2">
    <source>
        <dbReference type="Proteomes" id="UP000465304"/>
    </source>
</evidence>
<dbReference type="EMBL" id="BLLB01000002">
    <property type="protein sequence ID" value="GFH01914.1"/>
    <property type="molecule type" value="Genomic_DNA"/>
</dbReference>
<organism evidence="1 2">
    <name type="scientific">Mycolicibacterium hippocampi</name>
    <dbReference type="NCBI Taxonomy" id="659824"/>
    <lineage>
        <taxon>Bacteria</taxon>
        <taxon>Bacillati</taxon>
        <taxon>Actinomycetota</taxon>
        <taxon>Actinomycetes</taxon>
        <taxon>Mycobacteriales</taxon>
        <taxon>Mycobacteriaceae</taxon>
        <taxon>Mycolicibacterium</taxon>
    </lineage>
</organism>
<gene>
    <name evidence="1" type="ORF">MHIP_23970</name>
</gene>
<evidence type="ECO:0008006" key="3">
    <source>
        <dbReference type="Google" id="ProtNLM"/>
    </source>
</evidence>
<dbReference type="Proteomes" id="UP000465304">
    <property type="component" value="Unassembled WGS sequence"/>
</dbReference>
<dbReference type="Pfam" id="PF08811">
    <property type="entry name" value="DUF1800"/>
    <property type="match status" value="1"/>
</dbReference>
<proteinExistence type="predicted"/>
<protein>
    <recommendedName>
        <fullName evidence="3">DUF1800 domain-containing protein</fullName>
    </recommendedName>
</protein>
<accession>A0A7I9ZLR0</accession>
<evidence type="ECO:0000313" key="1">
    <source>
        <dbReference type="EMBL" id="GFH01914.1"/>
    </source>
</evidence>
<dbReference type="AlphaFoldDB" id="A0A7I9ZLR0"/>
<keyword evidence="2" id="KW-1185">Reference proteome</keyword>